<keyword evidence="16" id="KW-0391">Immunity</keyword>
<dbReference type="InterPro" id="IPR018934">
    <property type="entry name" value="RIO_dom"/>
</dbReference>
<name>A0A5N5SLR7_9CRUS</name>
<evidence type="ECO:0000256" key="14">
    <source>
        <dbReference type="ARBA" id="ARBA00022840"/>
    </source>
</evidence>
<comment type="subcellular location">
    <subcellularLocation>
        <location evidence="2">Cytoplasm</location>
    </subcellularLocation>
</comment>
<evidence type="ECO:0000256" key="15">
    <source>
        <dbReference type="ARBA" id="ARBA00022842"/>
    </source>
</evidence>
<evidence type="ECO:0000256" key="5">
    <source>
        <dbReference type="ARBA" id="ARBA00022490"/>
    </source>
</evidence>
<evidence type="ECO:0000256" key="9">
    <source>
        <dbReference type="ARBA" id="ARBA00022588"/>
    </source>
</evidence>
<keyword evidence="6" id="KW-0690">Ribosome biogenesis</keyword>
<evidence type="ECO:0000256" key="3">
    <source>
        <dbReference type="ARBA" id="ARBA00009196"/>
    </source>
</evidence>
<dbReference type="InterPro" id="IPR000687">
    <property type="entry name" value="RIO_kinase"/>
</dbReference>
<dbReference type="GO" id="GO:0045087">
    <property type="term" value="P:innate immune response"/>
    <property type="evidence" value="ECO:0007669"/>
    <property type="project" value="UniProtKB-KW"/>
</dbReference>
<feature type="region of interest" description="Disordered" evidence="23">
    <location>
        <begin position="531"/>
        <end position="554"/>
    </location>
</feature>
<comment type="subunit">
    <text evidence="20">Interacts with CASP10. Interacts with IRF3; RIOK3 probably mediates the interaction of TBK1 with IRF3. Associated with 40S pre-ribosomal particles.</text>
</comment>
<gene>
    <name evidence="25" type="primary">RIOK3</name>
    <name evidence="25" type="ORF">Anas_12278</name>
</gene>
<evidence type="ECO:0000256" key="10">
    <source>
        <dbReference type="ARBA" id="ARBA00022679"/>
    </source>
</evidence>
<dbReference type="SMART" id="SM00090">
    <property type="entry name" value="RIO"/>
    <property type="match status" value="1"/>
</dbReference>
<organism evidence="25 26">
    <name type="scientific">Armadillidium nasatum</name>
    <dbReference type="NCBI Taxonomy" id="96803"/>
    <lineage>
        <taxon>Eukaryota</taxon>
        <taxon>Metazoa</taxon>
        <taxon>Ecdysozoa</taxon>
        <taxon>Arthropoda</taxon>
        <taxon>Crustacea</taxon>
        <taxon>Multicrustacea</taxon>
        <taxon>Malacostraca</taxon>
        <taxon>Eumalacostraca</taxon>
        <taxon>Peracarida</taxon>
        <taxon>Isopoda</taxon>
        <taxon>Oniscidea</taxon>
        <taxon>Crinocheta</taxon>
        <taxon>Armadillidiidae</taxon>
        <taxon>Armadillidium</taxon>
    </lineage>
</organism>
<feature type="non-terminal residue" evidence="25">
    <location>
        <position position="554"/>
    </location>
</feature>
<keyword evidence="11" id="KW-0479">Metal-binding</keyword>
<keyword evidence="10" id="KW-0808">Transferase</keyword>
<dbReference type="PANTHER" id="PTHR45723">
    <property type="entry name" value="SERINE/THREONINE-PROTEIN KINASE RIO1"/>
    <property type="match status" value="1"/>
</dbReference>
<evidence type="ECO:0000256" key="1">
    <source>
        <dbReference type="ARBA" id="ARBA00001946"/>
    </source>
</evidence>
<evidence type="ECO:0000256" key="13">
    <source>
        <dbReference type="ARBA" id="ARBA00022777"/>
    </source>
</evidence>
<dbReference type="EC" id="2.7.11.1" evidence="4"/>
<evidence type="ECO:0000256" key="7">
    <source>
        <dbReference type="ARBA" id="ARBA00022527"/>
    </source>
</evidence>
<dbReference type="Gene3D" id="3.30.200.20">
    <property type="entry name" value="Phosphorylase Kinase, domain 1"/>
    <property type="match status" value="1"/>
</dbReference>
<dbReference type="GO" id="GO:0051607">
    <property type="term" value="P:defense response to virus"/>
    <property type="evidence" value="ECO:0007669"/>
    <property type="project" value="UniProtKB-KW"/>
</dbReference>
<keyword evidence="5" id="KW-0963">Cytoplasm</keyword>
<dbReference type="GO" id="GO:0005524">
    <property type="term" value="F:ATP binding"/>
    <property type="evidence" value="ECO:0007669"/>
    <property type="project" value="UniProtKB-KW"/>
</dbReference>
<dbReference type="Pfam" id="PF01163">
    <property type="entry name" value="RIO1"/>
    <property type="match status" value="1"/>
</dbReference>
<dbReference type="PIRSF" id="PIRSF038146">
    <property type="entry name" value="Ser/Thr_PK_RIO3"/>
    <property type="match status" value="1"/>
</dbReference>
<dbReference type="SUPFAM" id="SSF56112">
    <property type="entry name" value="Protein kinase-like (PK-like)"/>
    <property type="match status" value="1"/>
</dbReference>
<dbReference type="Proteomes" id="UP000326759">
    <property type="component" value="Unassembled WGS sequence"/>
</dbReference>
<comment type="cofactor">
    <cofactor evidence="1">
        <name>Mg(2+)</name>
        <dbReference type="ChEBI" id="CHEBI:18420"/>
    </cofactor>
</comment>
<keyword evidence="9" id="KW-0399">Innate immunity</keyword>
<dbReference type="GO" id="GO:0004674">
    <property type="term" value="F:protein serine/threonine kinase activity"/>
    <property type="evidence" value="ECO:0007669"/>
    <property type="project" value="UniProtKB-KW"/>
</dbReference>
<evidence type="ECO:0000256" key="20">
    <source>
        <dbReference type="ARBA" id="ARBA00064322"/>
    </source>
</evidence>
<comment type="similarity">
    <text evidence="3">Belongs to the protein kinase superfamily. RIO-type Ser/Thr kinase family.</text>
</comment>
<dbReference type="AlphaFoldDB" id="A0A5N5SLR7"/>
<dbReference type="FunFam" id="3.30.200.20:FF:000200">
    <property type="entry name" value="Serine/threonine-protein kinase RIO3"/>
    <property type="match status" value="1"/>
</dbReference>
<dbReference type="Gene3D" id="1.10.510.10">
    <property type="entry name" value="Transferase(Phosphotransferase) domain 1"/>
    <property type="match status" value="1"/>
</dbReference>
<evidence type="ECO:0000256" key="17">
    <source>
        <dbReference type="ARBA" id="ARBA00023118"/>
    </source>
</evidence>
<keyword evidence="13 25" id="KW-0418">Kinase</keyword>
<evidence type="ECO:0000256" key="18">
    <source>
        <dbReference type="ARBA" id="ARBA00047899"/>
    </source>
</evidence>
<keyword evidence="8" id="KW-0597">Phosphoprotein</keyword>
<keyword evidence="7" id="KW-0723">Serine/threonine-protein kinase</keyword>
<feature type="domain" description="RIO kinase" evidence="24">
    <location>
        <begin position="245"/>
        <end position="487"/>
    </location>
</feature>
<evidence type="ECO:0000256" key="2">
    <source>
        <dbReference type="ARBA" id="ARBA00004496"/>
    </source>
</evidence>
<accession>A0A5N5SLR7</accession>
<dbReference type="InterPro" id="IPR017406">
    <property type="entry name" value="Ser/Thr_kinase_Rio3"/>
</dbReference>
<keyword evidence="15" id="KW-0460">Magnesium</keyword>
<comment type="caution">
    <text evidence="25">The sequence shown here is derived from an EMBL/GenBank/DDBJ whole genome shotgun (WGS) entry which is preliminary data.</text>
</comment>
<dbReference type="GO" id="GO:0042254">
    <property type="term" value="P:ribosome biogenesis"/>
    <property type="evidence" value="ECO:0007669"/>
    <property type="project" value="UniProtKB-KW"/>
</dbReference>
<sequence>MSCCQESVLESKGSNVGPVWKNTQIVDSPPNPWNRTKTQDESRDSTLSFRDLMSEDLAKTLQQREEAKHFPEAHLESCIASSTLGEAEPTVETSSDFMLAYLLQQSYNKEHDTLVQREENHINKNSKLSLSFKNYKVSSEYLEEDDIDEDFQHIDDENRAVDKFEESKRTEPVIPACGYTRHNNQMITKHDKTLTGRRNAEKVMNFPPGFNTGDGGGFDMQIPNKVYNRLARTANEKDRKQRIRDKVDKATSIKAFDANSRLIIFKLLGSSVLENLSEIISTGKESVVVHAYGGMYEEEKLPDECAIKVFKTALTDFKTREKYIRSDYRFKDRMSKNNKMTIQLWAEKEFHNLRRLQKAKIPSPKPFLVKNHVLLMSFIGNDSIAAPKLKHANLSFKEWEEAYKQVVDIMTTMYHSCKLVHGDMSEYNVLWHDNKCWVIDVGQAVEPNHPHALKFFYRDCTNIVHFFKSKGIPDIPSPLELFNIISGINLCGSEKEVDRLIEEYELNQEVWYGDEEDGEDKFEFFWNGTNNEKLSPPSEENVIESNNDLPLTKY</sequence>
<keyword evidence="17" id="KW-0051">Antiviral defense</keyword>
<comment type="catalytic activity">
    <reaction evidence="19">
        <text>L-seryl-[protein] + ATP = O-phospho-L-seryl-[protein] + ADP + H(+)</text>
        <dbReference type="Rhea" id="RHEA:17989"/>
        <dbReference type="Rhea" id="RHEA-COMP:9863"/>
        <dbReference type="Rhea" id="RHEA-COMP:11604"/>
        <dbReference type="ChEBI" id="CHEBI:15378"/>
        <dbReference type="ChEBI" id="CHEBI:29999"/>
        <dbReference type="ChEBI" id="CHEBI:30616"/>
        <dbReference type="ChEBI" id="CHEBI:83421"/>
        <dbReference type="ChEBI" id="CHEBI:456216"/>
        <dbReference type="EC" id="2.7.11.1"/>
    </reaction>
</comment>
<protein>
    <recommendedName>
        <fullName evidence="21">Serine/threonine-protein kinase RIO3</fullName>
        <ecNumber evidence="4">2.7.11.1</ecNumber>
    </recommendedName>
    <alternativeName>
        <fullName evidence="22">RIO kinase 3</fullName>
    </alternativeName>
</protein>
<evidence type="ECO:0000256" key="4">
    <source>
        <dbReference type="ARBA" id="ARBA00012513"/>
    </source>
</evidence>
<keyword evidence="12" id="KW-0547">Nucleotide-binding</keyword>
<keyword evidence="26" id="KW-1185">Reference proteome</keyword>
<evidence type="ECO:0000256" key="6">
    <source>
        <dbReference type="ARBA" id="ARBA00022517"/>
    </source>
</evidence>
<evidence type="ECO:0000256" key="11">
    <source>
        <dbReference type="ARBA" id="ARBA00022723"/>
    </source>
</evidence>
<dbReference type="EMBL" id="SEYY01023718">
    <property type="protein sequence ID" value="KAB7494630.1"/>
    <property type="molecule type" value="Genomic_DNA"/>
</dbReference>
<dbReference type="InterPro" id="IPR051272">
    <property type="entry name" value="RIO-type_Ser/Thr_kinase"/>
</dbReference>
<evidence type="ECO:0000256" key="21">
    <source>
        <dbReference type="ARBA" id="ARBA00068351"/>
    </source>
</evidence>
<dbReference type="OrthoDB" id="205248at2759"/>
<dbReference type="GO" id="GO:0005737">
    <property type="term" value="C:cytoplasm"/>
    <property type="evidence" value="ECO:0007669"/>
    <property type="project" value="UniProtKB-SubCell"/>
</dbReference>
<evidence type="ECO:0000256" key="8">
    <source>
        <dbReference type="ARBA" id="ARBA00022553"/>
    </source>
</evidence>
<evidence type="ECO:0000259" key="24">
    <source>
        <dbReference type="SMART" id="SM00090"/>
    </source>
</evidence>
<evidence type="ECO:0000256" key="16">
    <source>
        <dbReference type="ARBA" id="ARBA00022859"/>
    </source>
</evidence>
<evidence type="ECO:0000313" key="26">
    <source>
        <dbReference type="Proteomes" id="UP000326759"/>
    </source>
</evidence>
<feature type="compositionally biased region" description="Polar residues" evidence="23">
    <location>
        <begin position="543"/>
        <end position="554"/>
    </location>
</feature>
<dbReference type="InterPro" id="IPR011009">
    <property type="entry name" value="Kinase-like_dom_sf"/>
</dbReference>
<feature type="region of interest" description="Disordered" evidence="23">
    <location>
        <begin position="6"/>
        <end position="45"/>
    </location>
</feature>
<reference evidence="25 26" key="1">
    <citation type="journal article" date="2019" name="PLoS Biol.">
        <title>Sex chromosomes control vertical transmission of feminizing Wolbachia symbionts in an isopod.</title>
        <authorList>
            <person name="Becking T."/>
            <person name="Chebbi M.A."/>
            <person name="Giraud I."/>
            <person name="Moumen B."/>
            <person name="Laverre T."/>
            <person name="Caubet Y."/>
            <person name="Peccoud J."/>
            <person name="Gilbert C."/>
            <person name="Cordaux R."/>
        </authorList>
    </citation>
    <scope>NUCLEOTIDE SEQUENCE [LARGE SCALE GENOMIC DNA]</scope>
    <source>
        <strain evidence="25">ANa2</strain>
        <tissue evidence="25">Whole body excluding digestive tract and cuticle</tissue>
    </source>
</reference>
<evidence type="ECO:0000313" key="25">
    <source>
        <dbReference type="EMBL" id="KAB7494630.1"/>
    </source>
</evidence>
<evidence type="ECO:0000256" key="22">
    <source>
        <dbReference type="ARBA" id="ARBA00076006"/>
    </source>
</evidence>
<dbReference type="GO" id="GO:0046872">
    <property type="term" value="F:metal ion binding"/>
    <property type="evidence" value="ECO:0007669"/>
    <property type="project" value="UniProtKB-KW"/>
</dbReference>
<keyword evidence="14" id="KW-0067">ATP-binding</keyword>
<dbReference type="FunFam" id="1.10.510.10:FF:000254">
    <property type="entry name" value="Serine/threonine-protein kinase RIO3"/>
    <property type="match status" value="1"/>
</dbReference>
<evidence type="ECO:0000256" key="23">
    <source>
        <dbReference type="SAM" id="MobiDB-lite"/>
    </source>
</evidence>
<proteinExistence type="inferred from homology"/>
<comment type="catalytic activity">
    <reaction evidence="18">
        <text>L-threonyl-[protein] + ATP = O-phospho-L-threonyl-[protein] + ADP + H(+)</text>
        <dbReference type="Rhea" id="RHEA:46608"/>
        <dbReference type="Rhea" id="RHEA-COMP:11060"/>
        <dbReference type="Rhea" id="RHEA-COMP:11605"/>
        <dbReference type="ChEBI" id="CHEBI:15378"/>
        <dbReference type="ChEBI" id="CHEBI:30013"/>
        <dbReference type="ChEBI" id="CHEBI:30616"/>
        <dbReference type="ChEBI" id="CHEBI:61977"/>
        <dbReference type="ChEBI" id="CHEBI:456216"/>
        <dbReference type="EC" id="2.7.11.1"/>
    </reaction>
</comment>
<evidence type="ECO:0000256" key="19">
    <source>
        <dbReference type="ARBA" id="ARBA00048679"/>
    </source>
</evidence>
<evidence type="ECO:0000256" key="12">
    <source>
        <dbReference type="ARBA" id="ARBA00022741"/>
    </source>
</evidence>